<name>A0A9X2DNY8_9BACI</name>
<evidence type="ECO:0000313" key="4">
    <source>
        <dbReference type="Proteomes" id="UP001139179"/>
    </source>
</evidence>
<dbReference type="RefSeq" id="WP_251222216.1">
    <property type="nucleotide sequence ID" value="NZ_JAMBOL010000002.1"/>
</dbReference>
<feature type="compositionally biased region" description="Basic and acidic residues" evidence="1">
    <location>
        <begin position="1"/>
        <end position="12"/>
    </location>
</feature>
<dbReference type="GO" id="GO:0035312">
    <property type="term" value="F:5'-3' DNA exonuclease activity"/>
    <property type="evidence" value="ECO:0007669"/>
    <property type="project" value="TreeGrafter"/>
</dbReference>
<gene>
    <name evidence="3" type="ORF">M3202_04900</name>
</gene>
<dbReference type="Pfam" id="PF02811">
    <property type="entry name" value="PHP"/>
    <property type="match status" value="1"/>
</dbReference>
<dbReference type="InterPro" id="IPR016195">
    <property type="entry name" value="Pol/histidinol_Pase-like"/>
</dbReference>
<dbReference type="EMBL" id="JAMBOL010000002">
    <property type="protein sequence ID" value="MCM3713415.1"/>
    <property type="molecule type" value="Genomic_DNA"/>
</dbReference>
<dbReference type="CDD" id="cd07438">
    <property type="entry name" value="PHP_HisPPase_AMP"/>
    <property type="match status" value="1"/>
</dbReference>
<dbReference type="InterPro" id="IPR003141">
    <property type="entry name" value="Pol/His_phosphatase_N"/>
</dbReference>
<sequence>MRKTAKNADLHLHSTASDGGYSPSELMKKCSRAGLDIVALTDHDTVGGIDEARQAGQELGITVIPGIEFSTTYQGKSIHILGYAFDWKDEALQLMLAEQKELRQERLHTMLSKLAALGLSLTPEQVLRYVDGGSVGRPHLAKALIDAGYVGTVAEAFDRYLAEGKPAYVEKSKELSVKEAIDRIHQTDGIAVVAHPLYYDKDEDIKMWVSEWGLDGIEVYHRDHDEEAVTRYLALVNEIEREQKKTLYVTGGSDFHHEEYGRVLEPLGVTRLDTGLAEKVAALQR</sequence>
<dbReference type="Gene3D" id="3.20.20.140">
    <property type="entry name" value="Metal-dependent hydrolases"/>
    <property type="match status" value="1"/>
</dbReference>
<evidence type="ECO:0000313" key="3">
    <source>
        <dbReference type="EMBL" id="MCM3713415.1"/>
    </source>
</evidence>
<dbReference type="PANTHER" id="PTHR42924:SF3">
    <property type="entry name" value="POLYMERASE_HISTIDINOL PHOSPHATASE N-TERMINAL DOMAIN-CONTAINING PROTEIN"/>
    <property type="match status" value="1"/>
</dbReference>
<dbReference type="InterPro" id="IPR004013">
    <property type="entry name" value="PHP_dom"/>
</dbReference>
<dbReference type="InterPro" id="IPR052018">
    <property type="entry name" value="PHP_domain"/>
</dbReference>
<feature type="domain" description="Polymerase/histidinol phosphatase N-terminal" evidence="2">
    <location>
        <begin position="8"/>
        <end position="73"/>
    </location>
</feature>
<feature type="region of interest" description="Disordered" evidence="1">
    <location>
        <begin position="1"/>
        <end position="23"/>
    </location>
</feature>
<dbReference type="Proteomes" id="UP001139179">
    <property type="component" value="Unassembled WGS sequence"/>
</dbReference>
<dbReference type="SUPFAM" id="SSF89550">
    <property type="entry name" value="PHP domain-like"/>
    <property type="match status" value="1"/>
</dbReference>
<keyword evidence="4" id="KW-1185">Reference proteome</keyword>
<evidence type="ECO:0000259" key="2">
    <source>
        <dbReference type="SMART" id="SM00481"/>
    </source>
</evidence>
<accession>A0A9X2DNY8</accession>
<dbReference type="GO" id="GO:0004534">
    <property type="term" value="F:5'-3' RNA exonuclease activity"/>
    <property type="evidence" value="ECO:0007669"/>
    <property type="project" value="TreeGrafter"/>
</dbReference>
<comment type="caution">
    <text evidence="3">The sequence shown here is derived from an EMBL/GenBank/DDBJ whole genome shotgun (WGS) entry which is preliminary data.</text>
</comment>
<evidence type="ECO:0000256" key="1">
    <source>
        <dbReference type="SAM" id="MobiDB-lite"/>
    </source>
</evidence>
<dbReference type="SMART" id="SM00481">
    <property type="entry name" value="POLIIIAc"/>
    <property type="match status" value="1"/>
</dbReference>
<dbReference type="AlphaFoldDB" id="A0A9X2DNY8"/>
<dbReference type="PANTHER" id="PTHR42924">
    <property type="entry name" value="EXONUCLEASE"/>
    <property type="match status" value="1"/>
</dbReference>
<reference evidence="3" key="1">
    <citation type="submission" date="2022-05" db="EMBL/GenBank/DDBJ databases">
        <title>Comparative Genomics of Spacecraft Associated Microbes.</title>
        <authorList>
            <person name="Tran M.T."/>
            <person name="Wright A."/>
            <person name="Seuylemezian A."/>
            <person name="Eisen J."/>
            <person name="Coil D."/>
        </authorList>
    </citation>
    <scope>NUCLEOTIDE SEQUENCE</scope>
    <source>
        <strain evidence="3">214.1.1</strain>
    </source>
</reference>
<dbReference type="Gene3D" id="1.10.150.650">
    <property type="match status" value="1"/>
</dbReference>
<protein>
    <submittedName>
        <fullName evidence="3">PHP domain-containing protein</fullName>
    </submittedName>
</protein>
<proteinExistence type="predicted"/>
<organism evidence="3 4">
    <name type="scientific">Halalkalibacter oceani</name>
    <dbReference type="NCBI Taxonomy" id="1653776"/>
    <lineage>
        <taxon>Bacteria</taxon>
        <taxon>Bacillati</taxon>
        <taxon>Bacillota</taxon>
        <taxon>Bacilli</taxon>
        <taxon>Bacillales</taxon>
        <taxon>Bacillaceae</taxon>
        <taxon>Halalkalibacter</taxon>
    </lineage>
</organism>